<dbReference type="Gene3D" id="2.20.200.10">
    <property type="entry name" value="Outer membrane efflux proteins (OEP)"/>
    <property type="match status" value="1"/>
</dbReference>
<sequence length="480" mass="51340">MKPRPTSLLLAARPLAAGLLTLLAGCATQPGSATKPPPAAPLPAAFDGHLTKERGESPAPVARDWWTAFNDATLDRLVSHALSANEDILIADARLREAEAGYAAARTGREPSVDAVAEYRRQHLPPNDRNRDPLISQYAVTGIAASWDADLFGRVRSLAEAARAGVRAGRAARDDAALAVSSALARTYLEYRGEQAALVQAHRIRDLRASEVGWIRRRIDAGLAGRAELAEASMRLDAQDADLADLGREHARTLHRLAVLAAEPADRLRTLLAEPAPLAPEPACPPQPSPALLLSRRADIQQAAQELVAARAVVDASQAELLPRLTFSGQLSFFAFGWGLGPNLQWDLFDRARVKAREARAAAQADEAVARYQRTVRLAVSEVEDALSDLDAARQRRDSLKAAAGQAGLLADYARQRLAAGLATRIDLADAQVAEARARLELDAQESAVRRAWVGLFTALGGGGPASEAPKADAKIDPRR</sequence>
<dbReference type="GO" id="GO:0015562">
    <property type="term" value="F:efflux transmembrane transporter activity"/>
    <property type="evidence" value="ECO:0007669"/>
    <property type="project" value="InterPro"/>
</dbReference>
<dbReference type="Gene3D" id="1.20.1600.10">
    <property type="entry name" value="Outer membrane efflux proteins (OEP)"/>
    <property type="match status" value="1"/>
</dbReference>
<proteinExistence type="predicted"/>
<dbReference type="NCBIfam" id="TIGR01845">
    <property type="entry name" value="outer_NodT"/>
    <property type="match status" value="1"/>
</dbReference>
<dbReference type="SUPFAM" id="SSF56954">
    <property type="entry name" value="Outer membrane efflux proteins (OEP)"/>
    <property type="match status" value="1"/>
</dbReference>
<dbReference type="PANTHER" id="PTHR30203:SF25">
    <property type="entry name" value="OUTER MEMBRANE PROTEIN-RELATED"/>
    <property type="match status" value="1"/>
</dbReference>
<evidence type="ECO:0000313" key="2">
    <source>
        <dbReference type="EMBL" id="OIQ95676.1"/>
    </source>
</evidence>
<protein>
    <submittedName>
        <fullName evidence="2">Toluene efflux pump outer membrane protein TtgC</fullName>
    </submittedName>
</protein>
<accession>A0A1J5RUB9</accession>
<comment type="caution">
    <text evidence="2">The sequence shown here is derived from an EMBL/GenBank/DDBJ whole genome shotgun (WGS) entry which is preliminary data.</text>
</comment>
<dbReference type="AlphaFoldDB" id="A0A1J5RUB9"/>
<name>A0A1J5RUB9_9ZZZZ</name>
<dbReference type="PANTHER" id="PTHR30203">
    <property type="entry name" value="OUTER MEMBRANE CATION EFFLUX PROTEIN"/>
    <property type="match status" value="1"/>
</dbReference>
<dbReference type="PROSITE" id="PS51257">
    <property type="entry name" value="PROKAR_LIPOPROTEIN"/>
    <property type="match status" value="1"/>
</dbReference>
<reference evidence="2" key="1">
    <citation type="submission" date="2016-10" db="EMBL/GenBank/DDBJ databases">
        <title>Sequence of Gallionella enrichment culture.</title>
        <authorList>
            <person name="Poehlein A."/>
            <person name="Muehling M."/>
            <person name="Daniel R."/>
        </authorList>
    </citation>
    <scope>NUCLEOTIDE SEQUENCE</scope>
</reference>
<dbReference type="Pfam" id="PF02321">
    <property type="entry name" value="OEP"/>
    <property type="match status" value="2"/>
</dbReference>
<gene>
    <name evidence="2" type="primary">ttgC_4</name>
    <name evidence="2" type="ORF">GALL_223520</name>
</gene>
<dbReference type="InterPro" id="IPR010131">
    <property type="entry name" value="MdtP/NodT-like"/>
</dbReference>
<organism evidence="2">
    <name type="scientific">mine drainage metagenome</name>
    <dbReference type="NCBI Taxonomy" id="410659"/>
    <lineage>
        <taxon>unclassified sequences</taxon>
        <taxon>metagenomes</taxon>
        <taxon>ecological metagenomes</taxon>
    </lineage>
</organism>
<feature type="compositionally biased region" description="Basic and acidic residues" evidence="1">
    <location>
        <begin position="470"/>
        <end position="480"/>
    </location>
</feature>
<dbReference type="InterPro" id="IPR003423">
    <property type="entry name" value="OMP_efflux"/>
</dbReference>
<dbReference type="EMBL" id="MLJW01000162">
    <property type="protein sequence ID" value="OIQ95676.1"/>
    <property type="molecule type" value="Genomic_DNA"/>
</dbReference>
<feature type="region of interest" description="Disordered" evidence="1">
    <location>
        <begin position="460"/>
        <end position="480"/>
    </location>
</feature>
<evidence type="ECO:0000256" key="1">
    <source>
        <dbReference type="SAM" id="MobiDB-lite"/>
    </source>
</evidence>
<dbReference type="GO" id="GO:0016020">
    <property type="term" value="C:membrane"/>
    <property type="evidence" value="ECO:0007669"/>
    <property type="project" value="InterPro"/>
</dbReference>